<evidence type="ECO:0000313" key="2">
    <source>
        <dbReference type="EMBL" id="ABF85745.1"/>
    </source>
</evidence>
<reference evidence="2" key="1">
    <citation type="submission" date="2006-06" db="EMBL/GenBank/DDBJ databases">
        <authorList>
            <person name="Stapleton M."/>
            <person name="Carlson J."/>
            <person name="Chavez C."/>
            <person name="Frise E."/>
            <person name="George R."/>
            <person name="Pacleb J."/>
            <person name="Park S."/>
            <person name="Wan K."/>
            <person name="Yu C."/>
            <person name="Celniker S."/>
        </authorList>
    </citation>
    <scope>NUCLEOTIDE SEQUENCE</scope>
</reference>
<sequence>MSLAMKQPTNKPISHQSNQPPPITLCKCHTNAFVNGAKKKYIYIYISAISPPPSSTFSHQKKKLKKITASSQLRSAQIKAPMSALRSVSDPPDPSAQVVCCLIETTLINFTYLKELLSNYTTS</sequence>
<organism evidence="2">
    <name type="scientific">Drosophila melanogaster</name>
    <name type="common">Fruit fly</name>
    <dbReference type="NCBI Taxonomy" id="7227"/>
    <lineage>
        <taxon>Eukaryota</taxon>
        <taxon>Metazoa</taxon>
        <taxon>Ecdysozoa</taxon>
        <taxon>Arthropoda</taxon>
        <taxon>Hexapoda</taxon>
        <taxon>Insecta</taxon>
        <taxon>Pterygota</taxon>
        <taxon>Neoptera</taxon>
        <taxon>Endopterygota</taxon>
        <taxon>Diptera</taxon>
        <taxon>Brachycera</taxon>
        <taxon>Muscomorpha</taxon>
        <taxon>Ephydroidea</taxon>
        <taxon>Drosophilidae</taxon>
        <taxon>Drosophila</taxon>
        <taxon>Sophophora</taxon>
    </lineage>
</organism>
<protein>
    <submittedName>
        <fullName evidence="2">IP13549p</fullName>
    </submittedName>
</protein>
<proteinExistence type="evidence at transcript level"/>
<name>Q1EC89_DROME</name>
<dbReference type="AlphaFoldDB" id="Q1EC89"/>
<dbReference type="EMBL" id="BT025845">
    <property type="protein sequence ID" value="ABF85745.1"/>
    <property type="molecule type" value="mRNA"/>
</dbReference>
<evidence type="ECO:0000256" key="1">
    <source>
        <dbReference type="SAM" id="MobiDB-lite"/>
    </source>
</evidence>
<accession>Q1EC89</accession>
<feature type="region of interest" description="Disordered" evidence="1">
    <location>
        <begin position="1"/>
        <end position="21"/>
    </location>
</feature>
<feature type="compositionally biased region" description="Polar residues" evidence="1">
    <location>
        <begin position="7"/>
        <end position="18"/>
    </location>
</feature>